<dbReference type="GO" id="GO:0016020">
    <property type="term" value="C:membrane"/>
    <property type="evidence" value="ECO:0007669"/>
    <property type="project" value="UniProtKB-ARBA"/>
</dbReference>
<evidence type="ECO:0000256" key="5">
    <source>
        <dbReference type="ARBA" id="ARBA00022989"/>
    </source>
</evidence>
<keyword evidence="2" id="KW-0813">Transport</keyword>
<keyword evidence="7 9" id="KW-0472">Membrane</keyword>
<protein>
    <submittedName>
        <fullName evidence="10">Sec-independent translocase</fullName>
    </submittedName>
</protein>
<feature type="transmembrane region" description="Helical" evidence="9">
    <location>
        <begin position="15"/>
        <end position="35"/>
    </location>
</feature>
<dbReference type="GO" id="GO:0015031">
    <property type="term" value="P:protein transport"/>
    <property type="evidence" value="ECO:0007669"/>
    <property type="project" value="UniProtKB-KW"/>
</dbReference>
<name>A0A5C5XWY5_9BACT</name>
<evidence type="ECO:0000256" key="7">
    <source>
        <dbReference type="ARBA" id="ARBA00023136"/>
    </source>
</evidence>
<evidence type="ECO:0000256" key="2">
    <source>
        <dbReference type="ARBA" id="ARBA00022448"/>
    </source>
</evidence>
<evidence type="ECO:0000256" key="9">
    <source>
        <dbReference type="SAM" id="Phobius"/>
    </source>
</evidence>
<dbReference type="Pfam" id="PF02416">
    <property type="entry name" value="TatA_B_E"/>
    <property type="match status" value="1"/>
</dbReference>
<evidence type="ECO:0000313" key="11">
    <source>
        <dbReference type="Proteomes" id="UP000318053"/>
    </source>
</evidence>
<keyword evidence="4" id="KW-0653">Protein transport</keyword>
<evidence type="ECO:0000256" key="4">
    <source>
        <dbReference type="ARBA" id="ARBA00022927"/>
    </source>
</evidence>
<evidence type="ECO:0000256" key="3">
    <source>
        <dbReference type="ARBA" id="ARBA00022692"/>
    </source>
</evidence>
<feature type="compositionally biased region" description="Basic and acidic residues" evidence="8">
    <location>
        <begin position="65"/>
        <end position="81"/>
    </location>
</feature>
<comment type="subcellular location">
    <subcellularLocation>
        <location evidence="1">Membrane</location>
        <topology evidence="1">Single-pass membrane protein</topology>
    </subcellularLocation>
</comment>
<dbReference type="EMBL" id="SJPK01000004">
    <property type="protein sequence ID" value="TWT67470.1"/>
    <property type="molecule type" value="Genomic_DNA"/>
</dbReference>
<evidence type="ECO:0000313" key="10">
    <source>
        <dbReference type="EMBL" id="TWT67470.1"/>
    </source>
</evidence>
<keyword evidence="5 9" id="KW-1133">Transmembrane helix</keyword>
<keyword evidence="3 9" id="KW-0812">Transmembrane</keyword>
<reference evidence="10 11" key="1">
    <citation type="submission" date="2019-02" db="EMBL/GenBank/DDBJ databases">
        <title>Deep-cultivation of Planctomycetes and their phenomic and genomic characterization uncovers novel biology.</title>
        <authorList>
            <person name="Wiegand S."/>
            <person name="Jogler M."/>
            <person name="Boedeker C."/>
            <person name="Pinto D."/>
            <person name="Vollmers J."/>
            <person name="Rivas-Marin E."/>
            <person name="Kohn T."/>
            <person name="Peeters S.H."/>
            <person name="Heuer A."/>
            <person name="Rast P."/>
            <person name="Oberbeckmann S."/>
            <person name="Bunk B."/>
            <person name="Jeske O."/>
            <person name="Meyerdierks A."/>
            <person name="Storesund J.E."/>
            <person name="Kallscheuer N."/>
            <person name="Luecker S."/>
            <person name="Lage O.M."/>
            <person name="Pohl T."/>
            <person name="Merkel B.J."/>
            <person name="Hornburger P."/>
            <person name="Mueller R.-W."/>
            <person name="Bruemmer F."/>
            <person name="Labrenz M."/>
            <person name="Spormann A.M."/>
            <person name="Op Den Camp H."/>
            <person name="Overmann J."/>
            <person name="Amann R."/>
            <person name="Jetten M.S.M."/>
            <person name="Mascher T."/>
            <person name="Medema M.H."/>
            <person name="Devos D.P."/>
            <person name="Kaster A.-K."/>
            <person name="Ovreas L."/>
            <person name="Rohde M."/>
            <person name="Galperin M.Y."/>
            <person name="Jogler C."/>
        </authorList>
    </citation>
    <scope>NUCLEOTIDE SEQUENCE [LARGE SCALE GENOMIC DNA]</scope>
    <source>
        <strain evidence="10 11">CA85</strain>
    </source>
</reference>
<sequence>MTLTSRKSFTKRSEMFGLSFFEMSVIGIIAVVLFGGNLPEVARKFGHSYSQLRRSLHDVQQQFREAQRDVDQAMAVDDRPKSGSKTAMYDDEQDDAPEPSAPKFTPPS</sequence>
<accession>A0A5C5XWY5</accession>
<keyword evidence="6" id="KW-0811">Translocation</keyword>
<proteinExistence type="predicted"/>
<comment type="caution">
    <text evidence="10">The sequence shown here is derived from an EMBL/GenBank/DDBJ whole genome shotgun (WGS) entry which is preliminary data.</text>
</comment>
<evidence type="ECO:0000256" key="6">
    <source>
        <dbReference type="ARBA" id="ARBA00023010"/>
    </source>
</evidence>
<evidence type="ECO:0000256" key="8">
    <source>
        <dbReference type="SAM" id="MobiDB-lite"/>
    </source>
</evidence>
<dbReference type="AlphaFoldDB" id="A0A5C5XWY5"/>
<feature type="region of interest" description="Disordered" evidence="8">
    <location>
        <begin position="63"/>
        <end position="108"/>
    </location>
</feature>
<evidence type="ECO:0000256" key="1">
    <source>
        <dbReference type="ARBA" id="ARBA00004167"/>
    </source>
</evidence>
<keyword evidence="11" id="KW-1185">Reference proteome</keyword>
<dbReference type="Proteomes" id="UP000318053">
    <property type="component" value="Unassembled WGS sequence"/>
</dbReference>
<organism evidence="10 11">
    <name type="scientific">Allorhodopirellula solitaria</name>
    <dbReference type="NCBI Taxonomy" id="2527987"/>
    <lineage>
        <taxon>Bacteria</taxon>
        <taxon>Pseudomonadati</taxon>
        <taxon>Planctomycetota</taxon>
        <taxon>Planctomycetia</taxon>
        <taxon>Pirellulales</taxon>
        <taxon>Pirellulaceae</taxon>
        <taxon>Allorhodopirellula</taxon>
    </lineage>
</organism>
<dbReference type="Gene3D" id="1.20.5.3310">
    <property type="match status" value="1"/>
</dbReference>
<dbReference type="InterPro" id="IPR003369">
    <property type="entry name" value="TatA/B/E"/>
</dbReference>
<gene>
    <name evidence="10" type="ORF">CA85_23210</name>
</gene>